<accession>A0A8I2YDI0</accession>
<evidence type="ECO:0000313" key="1">
    <source>
        <dbReference type="EMBL" id="KAG6369880.1"/>
    </source>
</evidence>
<sequence>MFTKQVQDHFKFAYEQLYQNLYTTFTGLPCDFIYKPIRDDTAGERQAVHEELWEQGRFKFWRTCHPRPVVLPDTIQLAITWRCSSTKVPVDEVYAFWQKKVENVSRTPRNASFHPFGCKHPSLEQTY</sequence>
<reference evidence="1" key="1">
    <citation type="submission" date="2021-03" db="EMBL/GenBank/DDBJ databases">
        <title>Evolutionary innovations through gain and loss of genes in the ectomycorrhizal Boletales.</title>
        <authorList>
            <person name="Wu G."/>
            <person name="Miyauchi S."/>
            <person name="Morin E."/>
            <person name="Yang Z.-L."/>
            <person name="Xu J."/>
            <person name="Martin F.M."/>
        </authorList>
    </citation>
    <scope>NUCLEOTIDE SEQUENCE</scope>
    <source>
        <strain evidence="1">BR01</strain>
    </source>
</reference>
<dbReference type="OrthoDB" id="66881at2759"/>
<proteinExistence type="predicted"/>
<evidence type="ECO:0000313" key="2">
    <source>
        <dbReference type="Proteomes" id="UP000683000"/>
    </source>
</evidence>
<dbReference type="EMBL" id="JAGFBS010000061">
    <property type="protein sequence ID" value="KAG6369880.1"/>
    <property type="molecule type" value="Genomic_DNA"/>
</dbReference>
<protein>
    <submittedName>
        <fullName evidence="1">Uncharacterized protein</fullName>
    </submittedName>
</protein>
<gene>
    <name evidence="1" type="ORF">JVT61DRAFT_13344</name>
</gene>
<comment type="caution">
    <text evidence="1">The sequence shown here is derived from an EMBL/GenBank/DDBJ whole genome shotgun (WGS) entry which is preliminary data.</text>
</comment>
<organism evidence="1 2">
    <name type="scientific">Boletus reticuloceps</name>
    <dbReference type="NCBI Taxonomy" id="495285"/>
    <lineage>
        <taxon>Eukaryota</taxon>
        <taxon>Fungi</taxon>
        <taxon>Dikarya</taxon>
        <taxon>Basidiomycota</taxon>
        <taxon>Agaricomycotina</taxon>
        <taxon>Agaricomycetes</taxon>
        <taxon>Agaricomycetidae</taxon>
        <taxon>Boletales</taxon>
        <taxon>Boletineae</taxon>
        <taxon>Boletaceae</taxon>
        <taxon>Boletoideae</taxon>
        <taxon>Boletus</taxon>
    </lineage>
</organism>
<dbReference type="Proteomes" id="UP000683000">
    <property type="component" value="Unassembled WGS sequence"/>
</dbReference>
<name>A0A8I2YDI0_9AGAM</name>
<keyword evidence="2" id="KW-1185">Reference proteome</keyword>
<dbReference type="AlphaFoldDB" id="A0A8I2YDI0"/>